<name>A0AAD9UHY1_RIDPI</name>
<dbReference type="AlphaFoldDB" id="A0AAD9UHY1"/>
<proteinExistence type="predicted"/>
<dbReference type="EMBL" id="JAODUO010000091">
    <property type="protein sequence ID" value="KAK2190001.1"/>
    <property type="molecule type" value="Genomic_DNA"/>
</dbReference>
<evidence type="ECO:0000313" key="3">
    <source>
        <dbReference type="EMBL" id="KAK2190001.1"/>
    </source>
</evidence>
<comment type="caution">
    <text evidence="3">The sequence shown here is derived from an EMBL/GenBank/DDBJ whole genome shotgun (WGS) entry which is preliminary data.</text>
</comment>
<evidence type="ECO:0008006" key="5">
    <source>
        <dbReference type="Google" id="ProtNLM"/>
    </source>
</evidence>
<accession>A0AAD9UHY1</accession>
<keyword evidence="4" id="KW-1185">Reference proteome</keyword>
<evidence type="ECO:0000313" key="4">
    <source>
        <dbReference type="Proteomes" id="UP001209878"/>
    </source>
</evidence>
<keyword evidence="2" id="KW-1133">Transmembrane helix</keyword>
<feature type="transmembrane region" description="Helical" evidence="2">
    <location>
        <begin position="28"/>
        <end position="48"/>
    </location>
</feature>
<gene>
    <name evidence="3" type="ORF">NP493_89g02055</name>
</gene>
<feature type="region of interest" description="Disordered" evidence="1">
    <location>
        <begin position="89"/>
        <end position="115"/>
    </location>
</feature>
<keyword evidence="2" id="KW-0472">Membrane</keyword>
<dbReference type="Pfam" id="PF11669">
    <property type="entry name" value="WBP-1"/>
    <property type="match status" value="1"/>
</dbReference>
<sequence length="115" mass="13070">MFDATTGYDAYCCEDFPDSCCNTIWSFWWFWIVWISLFMCFGACCWVCRQQYSRRRRFSPQQQYIIIPQPTSQYGGAVYGTVGTSSGFVSSAPPRPPAYTADKPPAYATGPPPEK</sequence>
<dbReference type="Proteomes" id="UP001209878">
    <property type="component" value="Unassembled WGS sequence"/>
</dbReference>
<evidence type="ECO:0000256" key="1">
    <source>
        <dbReference type="SAM" id="MobiDB-lite"/>
    </source>
</evidence>
<protein>
    <recommendedName>
        <fullName evidence="5">Vesicular, overexpressed in cancer, prosurvival protein 1</fullName>
    </recommendedName>
</protein>
<keyword evidence="2" id="KW-0812">Transmembrane</keyword>
<dbReference type="InterPro" id="IPR021684">
    <property type="entry name" value="WBP1-like"/>
</dbReference>
<organism evidence="3 4">
    <name type="scientific">Ridgeia piscesae</name>
    <name type="common">Tubeworm</name>
    <dbReference type="NCBI Taxonomy" id="27915"/>
    <lineage>
        <taxon>Eukaryota</taxon>
        <taxon>Metazoa</taxon>
        <taxon>Spiralia</taxon>
        <taxon>Lophotrochozoa</taxon>
        <taxon>Annelida</taxon>
        <taxon>Polychaeta</taxon>
        <taxon>Sedentaria</taxon>
        <taxon>Canalipalpata</taxon>
        <taxon>Sabellida</taxon>
        <taxon>Siboglinidae</taxon>
        <taxon>Ridgeia</taxon>
    </lineage>
</organism>
<evidence type="ECO:0000256" key="2">
    <source>
        <dbReference type="SAM" id="Phobius"/>
    </source>
</evidence>
<reference evidence="3" key="1">
    <citation type="journal article" date="2023" name="Mol. Biol. Evol.">
        <title>Third-Generation Sequencing Reveals the Adaptive Role of the Epigenome in Three Deep-Sea Polychaetes.</title>
        <authorList>
            <person name="Perez M."/>
            <person name="Aroh O."/>
            <person name="Sun Y."/>
            <person name="Lan Y."/>
            <person name="Juniper S.K."/>
            <person name="Young C.R."/>
            <person name="Angers B."/>
            <person name="Qian P.Y."/>
        </authorList>
    </citation>
    <scope>NUCLEOTIDE SEQUENCE</scope>
    <source>
        <strain evidence="3">R07B-5</strain>
    </source>
</reference>